<organism evidence="1 2">
    <name type="scientific">Nocardioides pini</name>
    <dbReference type="NCBI Taxonomy" id="2975053"/>
    <lineage>
        <taxon>Bacteria</taxon>
        <taxon>Bacillati</taxon>
        <taxon>Actinomycetota</taxon>
        <taxon>Actinomycetes</taxon>
        <taxon>Propionibacteriales</taxon>
        <taxon>Nocardioidaceae</taxon>
        <taxon>Nocardioides</taxon>
    </lineage>
</organism>
<sequence length="44" mass="4804">MSADDSTTCPDCHAVVADLAAHERWHTRLVADVAKAVSQAIERR</sequence>
<dbReference type="RefSeq" id="WP_268111158.1">
    <property type="nucleotide sequence ID" value="NZ_JAPPUX010000002.1"/>
</dbReference>
<accession>A0ABT4CBI0</accession>
<dbReference type="Proteomes" id="UP001074726">
    <property type="component" value="Unassembled WGS sequence"/>
</dbReference>
<dbReference type="EMBL" id="JAPPUX010000002">
    <property type="protein sequence ID" value="MCY4726313.1"/>
    <property type="molecule type" value="Genomic_DNA"/>
</dbReference>
<comment type="caution">
    <text evidence="1">The sequence shown here is derived from an EMBL/GenBank/DDBJ whole genome shotgun (WGS) entry which is preliminary data.</text>
</comment>
<keyword evidence="2" id="KW-1185">Reference proteome</keyword>
<protein>
    <recommendedName>
        <fullName evidence="3">C2H2-type domain-containing protein</fullName>
    </recommendedName>
</protein>
<proteinExistence type="predicted"/>
<name>A0ABT4CBI0_9ACTN</name>
<reference evidence="1" key="1">
    <citation type="submission" date="2022-08" db="EMBL/GenBank/DDBJ databases">
        <title>Genome sequencing of Nocardioides sp. STR2.</title>
        <authorList>
            <person name="So Y."/>
        </authorList>
    </citation>
    <scope>NUCLEOTIDE SEQUENCE</scope>
    <source>
        <strain evidence="1">STR2</strain>
    </source>
</reference>
<evidence type="ECO:0000313" key="1">
    <source>
        <dbReference type="EMBL" id="MCY4726313.1"/>
    </source>
</evidence>
<gene>
    <name evidence="1" type="ORF">NYO98_08485</name>
</gene>
<evidence type="ECO:0008006" key="3">
    <source>
        <dbReference type="Google" id="ProtNLM"/>
    </source>
</evidence>
<evidence type="ECO:0000313" key="2">
    <source>
        <dbReference type="Proteomes" id="UP001074726"/>
    </source>
</evidence>